<evidence type="ECO:0008006" key="4">
    <source>
        <dbReference type="Google" id="ProtNLM"/>
    </source>
</evidence>
<gene>
    <name evidence="2" type="ORF">E1261_14150</name>
</gene>
<accession>A0A4R4Q4Q9</accession>
<keyword evidence="1" id="KW-0732">Signal</keyword>
<keyword evidence="3" id="KW-1185">Reference proteome</keyword>
<dbReference type="Proteomes" id="UP000295075">
    <property type="component" value="Unassembled WGS sequence"/>
</dbReference>
<dbReference type="AlphaFoldDB" id="A0A4R4Q4Q9"/>
<evidence type="ECO:0000313" key="2">
    <source>
        <dbReference type="EMBL" id="TDC30121.1"/>
    </source>
</evidence>
<dbReference type="RefSeq" id="WP_132406677.1">
    <property type="nucleotide sequence ID" value="NZ_SMKA01000050.1"/>
</dbReference>
<feature type="signal peptide" evidence="1">
    <location>
        <begin position="1"/>
        <end position="24"/>
    </location>
</feature>
<evidence type="ECO:0000313" key="3">
    <source>
        <dbReference type="Proteomes" id="UP000295075"/>
    </source>
</evidence>
<organism evidence="2 3">
    <name type="scientific">Kribbella albertanoniae</name>
    <dbReference type="NCBI Taxonomy" id="1266829"/>
    <lineage>
        <taxon>Bacteria</taxon>
        <taxon>Bacillati</taxon>
        <taxon>Actinomycetota</taxon>
        <taxon>Actinomycetes</taxon>
        <taxon>Propionibacteriales</taxon>
        <taxon>Kribbellaceae</taxon>
        <taxon>Kribbella</taxon>
    </lineage>
</organism>
<comment type="caution">
    <text evidence="2">The sequence shown here is derived from an EMBL/GenBank/DDBJ whole genome shotgun (WGS) entry which is preliminary data.</text>
</comment>
<reference evidence="2 3" key="1">
    <citation type="submission" date="2019-03" db="EMBL/GenBank/DDBJ databases">
        <title>Draft genome sequences of novel Actinobacteria.</title>
        <authorList>
            <person name="Sahin N."/>
            <person name="Ay H."/>
            <person name="Saygin H."/>
        </authorList>
    </citation>
    <scope>NUCLEOTIDE SEQUENCE [LARGE SCALE GENOMIC DNA]</scope>
    <source>
        <strain evidence="2 3">JCM 30547</strain>
    </source>
</reference>
<proteinExistence type="predicted"/>
<feature type="chain" id="PRO_5020319876" description="Fibronectin type III domain-containing protein" evidence="1">
    <location>
        <begin position="25"/>
        <end position="425"/>
    </location>
</feature>
<sequence>MRKPVAIGSAALLLTAGLASPAWAAEAPTDVQVAWAGDKVRVSWADNGDANEIWTAYPGTGLVQTSGRTAVGGANELLIDRSKFFDKDRVQIRVIARTADGQNGPSATSVEFDSRIPVYPIIEDADLLADGSVRLGRWTQPAVVDTNPGDPLDRPASDTYLGAQVAVPGLPKERMVIPAGATSYTVPPRPRPATITLYAGNEWRESYLSNGDGPWLERKVQVGTMAASFVVPPMGTYSVQLGITTTLKTNLTNFSPLVQLQARPNSAAPWKTYGRYDGDVREPFDTGMASLGGRQYRVWVLPSKKIEQSEIKLTPAASTSARSSNTIAKIYTRGIVSSKVRAGRMVGLKVQVQPALDMKAALQKWDGRQWRYVRELALKAGVVSIEFRATAPAGTTRYRVLTPPVKVNGLPVLATSTSYFTLTVY</sequence>
<dbReference type="OrthoDB" id="3786020at2"/>
<protein>
    <recommendedName>
        <fullName evidence="4">Fibronectin type III domain-containing protein</fullName>
    </recommendedName>
</protein>
<evidence type="ECO:0000256" key="1">
    <source>
        <dbReference type="SAM" id="SignalP"/>
    </source>
</evidence>
<name>A0A4R4Q4Q9_9ACTN</name>
<dbReference type="EMBL" id="SMKA01000050">
    <property type="protein sequence ID" value="TDC30121.1"/>
    <property type="molecule type" value="Genomic_DNA"/>
</dbReference>